<gene>
    <name evidence="2" type="ORF">ADUPG1_006993</name>
</gene>
<protein>
    <submittedName>
        <fullName evidence="2">Uncharacterized protein</fullName>
    </submittedName>
</protein>
<accession>A0ABQ5KLY5</accession>
<dbReference type="Proteomes" id="UP001057375">
    <property type="component" value="Unassembled WGS sequence"/>
</dbReference>
<evidence type="ECO:0000313" key="2">
    <source>
        <dbReference type="EMBL" id="GKT32956.1"/>
    </source>
</evidence>
<feature type="coiled-coil region" evidence="1">
    <location>
        <begin position="62"/>
        <end position="89"/>
    </location>
</feature>
<keyword evidence="3" id="KW-1185">Reference proteome</keyword>
<sequence>MATQRKKSITLDGTKIEYDVCTFGQTEYVSLEDHISIIQEYKTIEAWFDRLKITVCKQEETIDQWKKEYEELDKKYKTKEKECQKHAQLAKRAPEELKTSSAVPKYIDDHRKKTVKIFKEHKETLEKLKEDMRLLFEKKIKKLEQEKSKVI</sequence>
<evidence type="ECO:0000313" key="3">
    <source>
        <dbReference type="Proteomes" id="UP001057375"/>
    </source>
</evidence>
<evidence type="ECO:0000256" key="1">
    <source>
        <dbReference type="SAM" id="Coils"/>
    </source>
</evidence>
<name>A0ABQ5KLY5_9EUKA</name>
<keyword evidence="1" id="KW-0175">Coiled coil</keyword>
<organism evidence="2 3">
    <name type="scientific">Aduncisulcus paluster</name>
    <dbReference type="NCBI Taxonomy" id="2918883"/>
    <lineage>
        <taxon>Eukaryota</taxon>
        <taxon>Metamonada</taxon>
        <taxon>Carpediemonas-like organisms</taxon>
        <taxon>Aduncisulcus</taxon>
    </lineage>
</organism>
<comment type="caution">
    <text evidence="2">The sequence shown here is derived from an EMBL/GenBank/DDBJ whole genome shotgun (WGS) entry which is preliminary data.</text>
</comment>
<reference evidence="2" key="1">
    <citation type="submission" date="2022-03" db="EMBL/GenBank/DDBJ databases">
        <title>Draft genome sequence of Aduncisulcus paluster, a free-living microaerophilic Fornicata.</title>
        <authorList>
            <person name="Yuyama I."/>
            <person name="Kume K."/>
            <person name="Tamura T."/>
            <person name="Inagaki Y."/>
            <person name="Hashimoto T."/>
        </authorList>
    </citation>
    <scope>NUCLEOTIDE SEQUENCE</scope>
    <source>
        <strain evidence="2">NY0171</strain>
    </source>
</reference>
<proteinExistence type="predicted"/>
<dbReference type="EMBL" id="BQXS01010096">
    <property type="protein sequence ID" value="GKT32956.1"/>
    <property type="molecule type" value="Genomic_DNA"/>
</dbReference>